<keyword evidence="5 9" id="KW-0812">Transmembrane</keyword>
<feature type="transmembrane region" description="Helical" evidence="9">
    <location>
        <begin position="93"/>
        <end position="117"/>
    </location>
</feature>
<keyword evidence="8 9" id="KW-0472">Membrane</keyword>
<organism evidence="11 12">
    <name type="scientific">Paraburkholderia denitrificans</name>
    <dbReference type="NCBI Taxonomy" id="694025"/>
    <lineage>
        <taxon>Bacteria</taxon>
        <taxon>Pseudomonadati</taxon>
        <taxon>Pseudomonadota</taxon>
        <taxon>Betaproteobacteria</taxon>
        <taxon>Burkholderiales</taxon>
        <taxon>Burkholderiaceae</taxon>
        <taxon>Paraburkholderia</taxon>
    </lineage>
</organism>
<feature type="transmembrane region" description="Helical" evidence="9">
    <location>
        <begin position="129"/>
        <end position="147"/>
    </location>
</feature>
<dbReference type="InterPro" id="IPR002541">
    <property type="entry name" value="Cyt_c_assembly"/>
</dbReference>
<dbReference type="Pfam" id="PF01578">
    <property type="entry name" value="Cytochrom_C_asm"/>
    <property type="match status" value="1"/>
</dbReference>
<comment type="function">
    <text evidence="1 9">Required for the export of heme to the periplasm for the biogenesis of c-type cytochromes.</text>
</comment>
<dbReference type="RefSeq" id="WP_377714286.1">
    <property type="nucleotide sequence ID" value="NZ_JBHSMP010000030.1"/>
</dbReference>
<dbReference type="PANTHER" id="PTHR30071:SF1">
    <property type="entry name" value="CYTOCHROME B_B6 PROTEIN-RELATED"/>
    <property type="match status" value="1"/>
</dbReference>
<dbReference type="InterPro" id="IPR045062">
    <property type="entry name" value="Cyt_c_biogenesis_CcsA/CcmC"/>
</dbReference>
<evidence type="ECO:0000256" key="9">
    <source>
        <dbReference type="RuleBase" id="RU364092"/>
    </source>
</evidence>
<comment type="caution">
    <text evidence="11">The sequence shown here is derived from an EMBL/GenBank/DDBJ whole genome shotgun (WGS) entry which is preliminary data.</text>
</comment>
<dbReference type="NCBIfam" id="TIGR01191">
    <property type="entry name" value="ccmC"/>
    <property type="match status" value="1"/>
</dbReference>
<gene>
    <name evidence="9 11" type="primary">ccmC</name>
    <name evidence="11" type="ORF">ACFPTO_20705</name>
</gene>
<comment type="subcellular location">
    <subcellularLocation>
        <location evidence="9">Cell inner membrane</location>
    </subcellularLocation>
    <subcellularLocation>
        <location evidence="2">Membrane</location>
        <topology evidence="2">Multi-pass membrane protein</topology>
    </subcellularLocation>
</comment>
<evidence type="ECO:0000256" key="3">
    <source>
        <dbReference type="ARBA" id="ARBA00005840"/>
    </source>
</evidence>
<feature type="transmembrane region" description="Helical" evidence="9">
    <location>
        <begin position="29"/>
        <end position="46"/>
    </location>
</feature>
<feature type="transmembrane region" description="Helical" evidence="9">
    <location>
        <begin position="199"/>
        <end position="217"/>
    </location>
</feature>
<evidence type="ECO:0000313" key="12">
    <source>
        <dbReference type="Proteomes" id="UP001596103"/>
    </source>
</evidence>
<evidence type="ECO:0000256" key="2">
    <source>
        <dbReference type="ARBA" id="ARBA00004141"/>
    </source>
</evidence>
<keyword evidence="9" id="KW-1003">Cell membrane</keyword>
<evidence type="ECO:0000256" key="6">
    <source>
        <dbReference type="ARBA" id="ARBA00022748"/>
    </source>
</evidence>
<dbReference type="EMBL" id="JBHSMP010000030">
    <property type="protein sequence ID" value="MFC5431202.1"/>
    <property type="molecule type" value="Genomic_DNA"/>
</dbReference>
<evidence type="ECO:0000313" key="11">
    <source>
        <dbReference type="EMBL" id="MFC5431202.1"/>
    </source>
</evidence>
<dbReference type="PRINTS" id="PR01386">
    <property type="entry name" value="CCMCBIOGNSIS"/>
</dbReference>
<sequence>MNLSRYVFWFAAPARFLPLARALVGPLRVVALVTAAIGLYLGFGVAPADAVQGDAYRIIYLHVPASWVAMFAYALMAFWSFVGLVWRTRMSHLLAHALAPTGAVFAALSLVTGMLWGQPMWGTWWAWDARLTSSLLLLLLFLGYLALQGAIDDPQRADRACAVLALLGALNLPVMYFSVRWWNTLHQGATIRASGASMAPVMLWAMLLCSVAAWAWAATTTLRRAQLLIAEREAHTRWLRALQDEAPVSAPTALPVDPI</sequence>
<keyword evidence="7 9" id="KW-1133">Transmembrane helix</keyword>
<comment type="similarity">
    <text evidence="3 9">Belongs to the CcmC/CycZ/HelC family.</text>
</comment>
<accession>A0ABW0JDG5</accession>
<dbReference type="PANTHER" id="PTHR30071">
    <property type="entry name" value="HEME EXPORTER PROTEIN C"/>
    <property type="match status" value="1"/>
</dbReference>
<name>A0ABW0JDG5_9BURK</name>
<keyword evidence="12" id="KW-1185">Reference proteome</keyword>
<dbReference type="Proteomes" id="UP001596103">
    <property type="component" value="Unassembled WGS sequence"/>
</dbReference>
<keyword evidence="9" id="KW-0997">Cell inner membrane</keyword>
<evidence type="ECO:0000256" key="8">
    <source>
        <dbReference type="ARBA" id="ARBA00023136"/>
    </source>
</evidence>
<proteinExistence type="inferred from homology"/>
<protein>
    <recommendedName>
        <fullName evidence="4 9">Heme exporter protein C</fullName>
    </recommendedName>
    <alternativeName>
        <fullName evidence="9">Cytochrome c-type biogenesis protein</fullName>
    </alternativeName>
</protein>
<keyword evidence="6 9" id="KW-0201">Cytochrome c-type biogenesis</keyword>
<feature type="transmembrane region" description="Helical" evidence="9">
    <location>
        <begin position="66"/>
        <end position="86"/>
    </location>
</feature>
<evidence type="ECO:0000256" key="1">
    <source>
        <dbReference type="ARBA" id="ARBA00002442"/>
    </source>
</evidence>
<feature type="transmembrane region" description="Helical" evidence="9">
    <location>
        <begin position="159"/>
        <end position="179"/>
    </location>
</feature>
<evidence type="ECO:0000259" key="10">
    <source>
        <dbReference type="Pfam" id="PF01578"/>
    </source>
</evidence>
<evidence type="ECO:0000256" key="7">
    <source>
        <dbReference type="ARBA" id="ARBA00022989"/>
    </source>
</evidence>
<evidence type="ECO:0000256" key="5">
    <source>
        <dbReference type="ARBA" id="ARBA00022692"/>
    </source>
</evidence>
<feature type="domain" description="Cytochrome c assembly protein" evidence="10">
    <location>
        <begin position="31"/>
        <end position="186"/>
    </location>
</feature>
<keyword evidence="9" id="KW-0813">Transport</keyword>
<dbReference type="InterPro" id="IPR003557">
    <property type="entry name" value="Cyt_c_biogenesis_CcmC"/>
</dbReference>
<reference evidence="12" key="1">
    <citation type="journal article" date="2019" name="Int. J. Syst. Evol. Microbiol.">
        <title>The Global Catalogue of Microorganisms (GCM) 10K type strain sequencing project: providing services to taxonomists for standard genome sequencing and annotation.</title>
        <authorList>
            <consortium name="The Broad Institute Genomics Platform"/>
            <consortium name="The Broad Institute Genome Sequencing Center for Infectious Disease"/>
            <person name="Wu L."/>
            <person name="Ma J."/>
        </authorList>
    </citation>
    <scope>NUCLEOTIDE SEQUENCE [LARGE SCALE GENOMIC DNA]</scope>
    <source>
        <strain evidence="12">CCUG 56042</strain>
    </source>
</reference>
<evidence type="ECO:0000256" key="4">
    <source>
        <dbReference type="ARBA" id="ARBA00016463"/>
    </source>
</evidence>